<feature type="transmembrane region" description="Helical" evidence="1">
    <location>
        <begin position="36"/>
        <end position="57"/>
    </location>
</feature>
<reference evidence="2" key="1">
    <citation type="submission" date="2024-06" db="EMBL/GenBank/DDBJ databases">
        <authorList>
            <person name="Li T."/>
            <person name="Gao R."/>
        </authorList>
    </citation>
    <scope>NUCLEOTIDE SEQUENCE</scope>
    <source>
        <strain evidence="2">ZPR3</strain>
    </source>
</reference>
<protein>
    <submittedName>
        <fullName evidence="2">DUF1515 family protein</fullName>
    </submittedName>
</protein>
<evidence type="ECO:0000256" key="1">
    <source>
        <dbReference type="SAM" id="Phobius"/>
    </source>
</evidence>
<dbReference type="InterPro" id="IPR010889">
    <property type="entry name" value="DUF1515"/>
</dbReference>
<keyword evidence="1" id="KW-0472">Membrane</keyword>
<dbReference type="EMBL" id="CP157960">
    <property type="protein sequence ID" value="XBT94228.1"/>
    <property type="molecule type" value="Genomic_DNA"/>
</dbReference>
<gene>
    <name evidence="2" type="ORF">ABM479_07190</name>
</gene>
<organism evidence="2">
    <name type="scientific">Rhizobium sp. ZPR3</name>
    <dbReference type="NCBI Taxonomy" id="3158967"/>
    <lineage>
        <taxon>Bacteria</taxon>
        <taxon>Pseudomonadati</taxon>
        <taxon>Pseudomonadota</taxon>
        <taxon>Alphaproteobacteria</taxon>
        <taxon>Hyphomicrobiales</taxon>
        <taxon>Rhizobiaceae</taxon>
        <taxon>Rhizobium/Agrobacterium group</taxon>
        <taxon>Rhizobium</taxon>
    </lineage>
</organism>
<keyword evidence="1" id="KW-0812">Transmembrane</keyword>
<keyword evidence="1" id="KW-1133">Transmembrane helix</keyword>
<name>A0AAU7RVT9_9HYPH</name>
<dbReference type="RefSeq" id="WP_349958275.1">
    <property type="nucleotide sequence ID" value="NZ_CP157960.1"/>
</dbReference>
<sequence length="76" mass="8082">MATSIKTRNVKGNLAAVQEDVSQMRPVTDDVKRWKLMSLGALGMIGIIGMALGVSFVDTLKRIGFCLSANSPASRG</sequence>
<proteinExistence type="predicted"/>
<evidence type="ECO:0000313" key="2">
    <source>
        <dbReference type="EMBL" id="XBT94228.1"/>
    </source>
</evidence>
<accession>A0AAU7RVT9</accession>
<dbReference type="Pfam" id="PF07439">
    <property type="entry name" value="DUF1515"/>
    <property type="match status" value="1"/>
</dbReference>
<dbReference type="AlphaFoldDB" id="A0AAU7RVT9"/>